<dbReference type="Proteomes" id="UP000054632">
    <property type="component" value="Unassembled WGS sequence"/>
</dbReference>
<name>A0A0V1IVN1_TRIPS</name>
<reference evidence="3 4" key="1">
    <citation type="submission" date="2015-01" db="EMBL/GenBank/DDBJ databases">
        <title>Evolution of Trichinella species and genotypes.</title>
        <authorList>
            <person name="Korhonen P.K."/>
            <person name="Edoardo P."/>
            <person name="Giuseppe L.R."/>
            <person name="Gasser R.B."/>
        </authorList>
    </citation>
    <scope>NUCLEOTIDE SEQUENCE [LARGE SCALE GENOMIC DNA]</scope>
    <source>
        <strain evidence="1">ISS13</strain>
        <strain evidence="2">ISS176</strain>
    </source>
</reference>
<gene>
    <name evidence="1" type="ORF">T4A_10089</name>
    <name evidence="2" type="ORF">T4C_11396</name>
</gene>
<evidence type="ECO:0000313" key="3">
    <source>
        <dbReference type="Proteomes" id="UP000054632"/>
    </source>
</evidence>
<protein>
    <submittedName>
        <fullName evidence="2">Uncharacterized protein</fullName>
    </submittedName>
</protein>
<proteinExistence type="predicted"/>
<evidence type="ECO:0000313" key="1">
    <source>
        <dbReference type="EMBL" id="KRY70333.1"/>
    </source>
</evidence>
<dbReference type="AlphaFoldDB" id="A0A0V1IVN1"/>
<dbReference type="EMBL" id="JYDR01000075">
    <property type="protein sequence ID" value="KRY70333.1"/>
    <property type="molecule type" value="Genomic_DNA"/>
</dbReference>
<evidence type="ECO:0000313" key="4">
    <source>
        <dbReference type="Proteomes" id="UP000054826"/>
    </source>
</evidence>
<accession>A0A0V1IVN1</accession>
<comment type="caution">
    <text evidence="2">The sequence shown here is derived from an EMBL/GenBank/DDBJ whole genome shotgun (WGS) entry which is preliminary data.</text>
</comment>
<dbReference type="Proteomes" id="UP000054826">
    <property type="component" value="Unassembled WGS sequence"/>
</dbReference>
<dbReference type="EMBL" id="JYDV01000175">
    <property type="protein sequence ID" value="KRZ26830.1"/>
    <property type="molecule type" value="Genomic_DNA"/>
</dbReference>
<organism evidence="2 4">
    <name type="scientific">Trichinella pseudospiralis</name>
    <name type="common">Parasitic roundworm</name>
    <dbReference type="NCBI Taxonomy" id="6337"/>
    <lineage>
        <taxon>Eukaryota</taxon>
        <taxon>Metazoa</taxon>
        <taxon>Ecdysozoa</taxon>
        <taxon>Nematoda</taxon>
        <taxon>Enoplea</taxon>
        <taxon>Dorylaimia</taxon>
        <taxon>Trichinellida</taxon>
        <taxon>Trichinellidae</taxon>
        <taxon>Trichinella</taxon>
    </lineage>
</organism>
<evidence type="ECO:0000313" key="2">
    <source>
        <dbReference type="EMBL" id="KRZ26830.1"/>
    </source>
</evidence>
<sequence length="75" mass="8563">MESRTKGYFYCRLGVWISLAVPVHQMLVAVSGNNILHTKITLIITIERSKGQHPHRAVATTAVVNCWQRIKMKYP</sequence>